<gene>
    <name evidence="9" type="ORF">GCM10010151_13730</name>
</gene>
<dbReference type="PANTHER" id="PTHR19271:SF16">
    <property type="entry name" value="CYTOCHROME B"/>
    <property type="match status" value="1"/>
</dbReference>
<dbReference type="SUPFAM" id="SSF81342">
    <property type="entry name" value="Transmembrane di-heme cytochromes"/>
    <property type="match status" value="1"/>
</dbReference>
<feature type="compositionally biased region" description="Basic and acidic residues" evidence="6">
    <location>
        <begin position="523"/>
        <end position="537"/>
    </location>
</feature>
<dbReference type="Pfam" id="PF13631">
    <property type="entry name" value="Cytochrom_B_N_2"/>
    <property type="match status" value="1"/>
</dbReference>
<dbReference type="InterPro" id="IPR016174">
    <property type="entry name" value="Di-haem_cyt_TM"/>
</dbReference>
<evidence type="ECO:0000313" key="9">
    <source>
        <dbReference type="EMBL" id="GAA0325063.1"/>
    </source>
</evidence>
<dbReference type="InterPro" id="IPR005797">
    <property type="entry name" value="Cyt_b/b6_N"/>
</dbReference>
<evidence type="ECO:0000259" key="8">
    <source>
        <dbReference type="PROSITE" id="PS51002"/>
    </source>
</evidence>
<feature type="domain" description="Cytochrome b/b6 N-terminal region profile" evidence="8">
    <location>
        <begin position="13"/>
        <end position="239"/>
    </location>
</feature>
<dbReference type="InterPro" id="IPR036150">
    <property type="entry name" value="Cyt_b/b6_C_sf"/>
</dbReference>
<feature type="transmembrane region" description="Helical" evidence="7">
    <location>
        <begin position="46"/>
        <end position="65"/>
    </location>
</feature>
<feature type="region of interest" description="Disordered" evidence="6">
    <location>
        <begin position="514"/>
        <end position="558"/>
    </location>
</feature>
<keyword evidence="7" id="KW-1133">Transmembrane helix</keyword>
<evidence type="ECO:0000256" key="1">
    <source>
        <dbReference type="ARBA" id="ARBA00001971"/>
    </source>
</evidence>
<organism evidence="9 10">
    <name type="scientific">Actinoallomurus spadix</name>
    <dbReference type="NCBI Taxonomy" id="79912"/>
    <lineage>
        <taxon>Bacteria</taxon>
        <taxon>Bacillati</taxon>
        <taxon>Actinomycetota</taxon>
        <taxon>Actinomycetes</taxon>
        <taxon>Streptosporangiales</taxon>
        <taxon>Thermomonosporaceae</taxon>
        <taxon>Actinoallomurus</taxon>
    </lineage>
</organism>
<evidence type="ECO:0000256" key="2">
    <source>
        <dbReference type="ARBA" id="ARBA00012951"/>
    </source>
</evidence>
<reference evidence="9 10" key="1">
    <citation type="journal article" date="2019" name="Int. J. Syst. Evol. Microbiol.">
        <title>The Global Catalogue of Microorganisms (GCM) 10K type strain sequencing project: providing services to taxonomists for standard genome sequencing and annotation.</title>
        <authorList>
            <consortium name="The Broad Institute Genomics Platform"/>
            <consortium name="The Broad Institute Genome Sequencing Center for Infectious Disease"/>
            <person name="Wu L."/>
            <person name="Ma J."/>
        </authorList>
    </citation>
    <scope>NUCLEOTIDE SEQUENCE [LARGE SCALE GENOMIC DNA]</scope>
    <source>
        <strain evidence="9 10">JCM 3146</strain>
    </source>
</reference>
<feature type="region of interest" description="Disordered" evidence="6">
    <location>
        <begin position="486"/>
        <end position="505"/>
    </location>
</feature>
<keyword evidence="7" id="KW-0472">Membrane</keyword>
<feature type="transmembrane region" description="Helical" evidence="7">
    <location>
        <begin position="252"/>
        <end position="279"/>
    </location>
</feature>
<dbReference type="RefSeq" id="WP_252810869.1">
    <property type="nucleotide sequence ID" value="NZ_BAAABM010000007.1"/>
</dbReference>
<evidence type="ECO:0000256" key="6">
    <source>
        <dbReference type="SAM" id="MobiDB-lite"/>
    </source>
</evidence>
<dbReference type="InterPro" id="IPR027387">
    <property type="entry name" value="Cytb/b6-like_sf"/>
</dbReference>
<comment type="caution">
    <text evidence="9">The sequence shown here is derived from an EMBL/GenBank/DDBJ whole genome shotgun (WGS) entry which is preliminary data.</text>
</comment>
<dbReference type="PANTHER" id="PTHR19271">
    <property type="entry name" value="CYTOCHROME B"/>
    <property type="match status" value="1"/>
</dbReference>
<evidence type="ECO:0000256" key="7">
    <source>
        <dbReference type="SAM" id="Phobius"/>
    </source>
</evidence>
<feature type="transmembrane region" description="Helical" evidence="7">
    <location>
        <begin position="206"/>
        <end position="231"/>
    </location>
</feature>
<feature type="transmembrane region" description="Helical" evidence="7">
    <location>
        <begin position="174"/>
        <end position="194"/>
    </location>
</feature>
<feature type="transmembrane region" description="Helical" evidence="7">
    <location>
        <begin position="411"/>
        <end position="428"/>
    </location>
</feature>
<dbReference type="EC" id="7.1.1.8" evidence="2"/>
<evidence type="ECO:0000256" key="5">
    <source>
        <dbReference type="ARBA" id="ARBA00029568"/>
    </source>
</evidence>
<feature type="transmembrane region" description="Helical" evidence="7">
    <location>
        <begin position="111"/>
        <end position="130"/>
    </location>
</feature>
<keyword evidence="7" id="KW-0812">Transmembrane</keyword>
<feature type="transmembrane region" description="Helical" evidence="7">
    <location>
        <begin position="331"/>
        <end position="352"/>
    </location>
</feature>
<feature type="transmembrane region" description="Helical" evidence="7">
    <location>
        <begin position="372"/>
        <end position="391"/>
    </location>
</feature>
<name>A0ABN0W5G7_9ACTN</name>
<accession>A0ABN0W5G7</accession>
<evidence type="ECO:0000256" key="3">
    <source>
        <dbReference type="ARBA" id="ARBA00016116"/>
    </source>
</evidence>
<dbReference type="Proteomes" id="UP001501822">
    <property type="component" value="Unassembled WGS sequence"/>
</dbReference>
<sequence length="558" mass="61654">MTTQAPPKAVDGAIGFLDERFGTAGFLRGKMKKVFPDHWSFMLGEIALYSFIILLATGTFLTLWFKPSMSEVVYNGHYTKLYGVHMSEAYNSTLRISFDVRGGLLMRQIHHWAAVLFVASLTVHMLRVFFTGAYRKPREVNWLIGLGLFTLALLEGLFGYSLPDDLLSGTGLRITQGVMQSIPLVGTYLFYFAFGGDFPGHDFIPRLYTVHVLLIPGILLALVGAHFMILWHQGHTQFPGKNRAEKNVIGKPFYPVFMIKAGAFFMFTFAVIALLGTFAQINPIWLFGPYTPDAITAGSQPDYYMGFLEGALRIMPNWETNLWGHTVSWNVLVPALVPLGLIMTGAALWPFIEQWATGDKRIHHIADRPRNAPFRTAVGMTAVTFYGLLWLAGGNDVIADKFHVSLYATTWFFRVAVFVGPAIAYFVTKRICLGLQNKDADILHHGVESGVIMRLPSGEFIEVHEPARDEDKAVLTGKVPLPELAIEDEDENGIPSPSARGPLGKLRKNLNQAFTADDVPVNGHDEGHDDTGPHAEEDLQPGGVEPGGTGGSRAISHH</sequence>
<keyword evidence="10" id="KW-1185">Reference proteome</keyword>
<feature type="transmembrane region" description="Helical" evidence="7">
    <location>
        <begin position="142"/>
        <end position="162"/>
    </location>
</feature>
<comment type="cofactor">
    <cofactor evidence="1">
        <name>heme</name>
        <dbReference type="ChEBI" id="CHEBI:30413"/>
    </cofactor>
</comment>
<dbReference type="PROSITE" id="PS51002">
    <property type="entry name" value="CYTB_NTER"/>
    <property type="match status" value="1"/>
</dbReference>
<evidence type="ECO:0000313" key="10">
    <source>
        <dbReference type="Proteomes" id="UP001501822"/>
    </source>
</evidence>
<dbReference type="EMBL" id="BAAABM010000007">
    <property type="protein sequence ID" value="GAA0325063.1"/>
    <property type="molecule type" value="Genomic_DNA"/>
</dbReference>
<evidence type="ECO:0000256" key="4">
    <source>
        <dbReference type="ARBA" id="ARBA00029351"/>
    </source>
</evidence>
<protein>
    <recommendedName>
        <fullName evidence="3">Cytochrome bc1 complex cytochrome b subunit</fullName>
        <ecNumber evidence="2">7.1.1.8</ecNumber>
    </recommendedName>
    <alternativeName>
        <fullName evidence="5">Cytochrome bc1 reductase complex subunit QcrB</fullName>
    </alternativeName>
</protein>
<dbReference type="Gene3D" id="1.20.810.10">
    <property type="entry name" value="Cytochrome Bc1 Complex, Chain C"/>
    <property type="match status" value="1"/>
</dbReference>
<proteinExistence type="predicted"/>
<comment type="catalytic activity">
    <reaction evidence="4">
        <text>a quinol + 2 Fe(III)-[cytochrome c](out) = a quinone + 2 Fe(II)-[cytochrome c](out) + 2 H(+)(out)</text>
        <dbReference type="Rhea" id="RHEA:11484"/>
        <dbReference type="Rhea" id="RHEA-COMP:10350"/>
        <dbReference type="Rhea" id="RHEA-COMP:14399"/>
        <dbReference type="ChEBI" id="CHEBI:15378"/>
        <dbReference type="ChEBI" id="CHEBI:24646"/>
        <dbReference type="ChEBI" id="CHEBI:29033"/>
        <dbReference type="ChEBI" id="CHEBI:29034"/>
        <dbReference type="ChEBI" id="CHEBI:132124"/>
        <dbReference type="EC" id="7.1.1.8"/>
    </reaction>
</comment>
<dbReference type="SUPFAM" id="SSF81648">
    <property type="entry name" value="a domain/subunit of cytochrome bc1 complex (Ubiquinol-cytochrome c reductase)"/>
    <property type="match status" value="1"/>
</dbReference>